<dbReference type="GO" id="GO:0005886">
    <property type="term" value="C:plasma membrane"/>
    <property type="evidence" value="ECO:0007669"/>
    <property type="project" value="UniProtKB-SubCell"/>
</dbReference>
<protein>
    <submittedName>
        <fullName evidence="9">ABC transporter permease</fullName>
    </submittedName>
</protein>
<dbReference type="GO" id="GO:0022857">
    <property type="term" value="F:transmembrane transporter activity"/>
    <property type="evidence" value="ECO:0007669"/>
    <property type="project" value="InterPro"/>
</dbReference>
<dbReference type="Proteomes" id="UP000515860">
    <property type="component" value="Chromosome"/>
</dbReference>
<name>A0A7G9GA76_9FIRM</name>
<evidence type="ECO:0000256" key="6">
    <source>
        <dbReference type="ARBA" id="ARBA00022989"/>
    </source>
</evidence>
<keyword evidence="2" id="KW-0813">Transport</keyword>
<proteinExistence type="predicted"/>
<keyword evidence="10" id="KW-1185">Reference proteome</keyword>
<keyword evidence="5 8" id="KW-0812">Transmembrane</keyword>
<feature type="transmembrane region" description="Helical" evidence="8">
    <location>
        <begin position="212"/>
        <end position="232"/>
    </location>
</feature>
<sequence length="328" mass="34361">MSMKEQWNRMKSSKSFFCLLSILFLVLVASVMSPSFRTLDNFATIIRQSSTLIVLSTGLTAVLLTGGIDLSVGSTAAFAGCLCAQLLKMGVPAGLIFPVGLGVGLVIGLLNGFLVAVIKLPPFIATYATNWVLKGLSIIVMSGAVIYDLPAGFTVFGTGYVGKIPIIVIFALVIVAAVYFFLQKTTLGRDIYAYGSNREAARYSAVNTGRSVYMAFGLCSMTAAVGGLLMTARLNAAEAAMGDAYGLQTVAAVVIGGTSMLGGEGGVLGTLFGGILLTIIVNIMNLLGTSSLAQPMVVGAVILLMVLMDTFKQSRDEKFKKKAVAKTQ</sequence>
<gene>
    <name evidence="9" type="ORF">H9Q79_12370</name>
</gene>
<evidence type="ECO:0000313" key="10">
    <source>
        <dbReference type="Proteomes" id="UP000515860"/>
    </source>
</evidence>
<feature type="transmembrane region" description="Helical" evidence="8">
    <location>
        <begin position="45"/>
        <end position="63"/>
    </location>
</feature>
<evidence type="ECO:0000256" key="8">
    <source>
        <dbReference type="SAM" id="Phobius"/>
    </source>
</evidence>
<keyword evidence="3" id="KW-1003">Cell membrane</keyword>
<evidence type="ECO:0000256" key="4">
    <source>
        <dbReference type="ARBA" id="ARBA00022519"/>
    </source>
</evidence>
<keyword evidence="6 8" id="KW-1133">Transmembrane helix</keyword>
<dbReference type="AlphaFoldDB" id="A0A7G9GA76"/>
<evidence type="ECO:0000256" key="7">
    <source>
        <dbReference type="ARBA" id="ARBA00023136"/>
    </source>
</evidence>
<evidence type="ECO:0000256" key="2">
    <source>
        <dbReference type="ARBA" id="ARBA00022448"/>
    </source>
</evidence>
<feature type="transmembrane region" description="Helical" evidence="8">
    <location>
        <begin position="159"/>
        <end position="182"/>
    </location>
</feature>
<dbReference type="KEGG" id="whj:H9Q79_12370"/>
<comment type="subcellular location">
    <subcellularLocation>
        <location evidence="1">Cell membrane</location>
        <topology evidence="1">Multi-pass membrane protein</topology>
    </subcellularLocation>
</comment>
<dbReference type="CDD" id="cd06579">
    <property type="entry name" value="TM_PBP1_transp_AraH_like"/>
    <property type="match status" value="1"/>
</dbReference>
<reference evidence="9 10" key="1">
    <citation type="submission" date="2020-08" db="EMBL/GenBank/DDBJ databases">
        <authorList>
            <person name="Liu C."/>
            <person name="Sun Q."/>
        </authorList>
    </citation>
    <scope>NUCLEOTIDE SEQUENCE [LARGE SCALE GENOMIC DNA]</scope>
    <source>
        <strain evidence="9 10">NSJ-29</strain>
    </source>
</reference>
<organism evidence="9 10">
    <name type="scientific">Wansuia hejianensis</name>
    <dbReference type="NCBI Taxonomy" id="2763667"/>
    <lineage>
        <taxon>Bacteria</taxon>
        <taxon>Bacillati</taxon>
        <taxon>Bacillota</taxon>
        <taxon>Clostridia</taxon>
        <taxon>Lachnospirales</taxon>
        <taxon>Lachnospiraceae</taxon>
        <taxon>Wansuia</taxon>
    </lineage>
</organism>
<evidence type="ECO:0000256" key="5">
    <source>
        <dbReference type="ARBA" id="ARBA00022692"/>
    </source>
</evidence>
<keyword evidence="7 8" id="KW-0472">Membrane</keyword>
<accession>A0A7G9GA76</accession>
<evidence type="ECO:0000256" key="1">
    <source>
        <dbReference type="ARBA" id="ARBA00004651"/>
    </source>
</evidence>
<feature type="transmembrane region" description="Helical" evidence="8">
    <location>
        <begin position="244"/>
        <end position="261"/>
    </location>
</feature>
<dbReference type="PANTHER" id="PTHR32196:SF21">
    <property type="entry name" value="ABC TRANSPORTER PERMEASE PROTEIN YPHD-RELATED"/>
    <property type="match status" value="1"/>
</dbReference>
<feature type="transmembrane region" description="Helical" evidence="8">
    <location>
        <begin position="268"/>
        <end position="287"/>
    </location>
</feature>
<evidence type="ECO:0000256" key="3">
    <source>
        <dbReference type="ARBA" id="ARBA00022475"/>
    </source>
</evidence>
<evidence type="ECO:0000313" key="9">
    <source>
        <dbReference type="EMBL" id="QNM07708.1"/>
    </source>
</evidence>
<dbReference type="EMBL" id="CP060635">
    <property type="protein sequence ID" value="QNM07708.1"/>
    <property type="molecule type" value="Genomic_DNA"/>
</dbReference>
<keyword evidence="4" id="KW-0997">Cell inner membrane</keyword>
<dbReference type="PANTHER" id="PTHR32196">
    <property type="entry name" value="ABC TRANSPORTER PERMEASE PROTEIN YPHD-RELATED-RELATED"/>
    <property type="match status" value="1"/>
</dbReference>
<feature type="transmembrane region" description="Helical" evidence="8">
    <location>
        <begin position="93"/>
        <end position="118"/>
    </location>
</feature>
<dbReference type="Pfam" id="PF02653">
    <property type="entry name" value="BPD_transp_2"/>
    <property type="match status" value="1"/>
</dbReference>
<dbReference type="InterPro" id="IPR001851">
    <property type="entry name" value="ABC_transp_permease"/>
</dbReference>
<feature type="transmembrane region" description="Helical" evidence="8">
    <location>
        <begin position="293"/>
        <end position="311"/>
    </location>
</feature>
<feature type="transmembrane region" description="Helical" evidence="8">
    <location>
        <begin position="130"/>
        <end position="147"/>
    </location>
</feature>